<evidence type="ECO:0000256" key="3">
    <source>
        <dbReference type="ARBA" id="ARBA00023163"/>
    </source>
</evidence>
<organism evidence="5 6">
    <name type="scientific">Corallococcus terminator</name>
    <dbReference type="NCBI Taxonomy" id="2316733"/>
    <lineage>
        <taxon>Bacteria</taxon>
        <taxon>Pseudomonadati</taxon>
        <taxon>Myxococcota</taxon>
        <taxon>Myxococcia</taxon>
        <taxon>Myxococcales</taxon>
        <taxon>Cystobacterineae</taxon>
        <taxon>Myxococcaceae</taxon>
        <taxon>Corallococcus</taxon>
    </lineage>
</organism>
<dbReference type="PANTHER" id="PTHR33204">
    <property type="entry name" value="TRANSCRIPTIONAL REGULATOR, MARR FAMILY"/>
    <property type="match status" value="1"/>
</dbReference>
<proteinExistence type="predicted"/>
<dbReference type="Pfam" id="PF01638">
    <property type="entry name" value="HxlR"/>
    <property type="match status" value="1"/>
</dbReference>
<dbReference type="Proteomes" id="UP000268094">
    <property type="component" value="Unassembled WGS sequence"/>
</dbReference>
<gene>
    <name evidence="5" type="ORF">D7V88_27600</name>
</gene>
<dbReference type="PROSITE" id="PS51118">
    <property type="entry name" value="HTH_HXLR"/>
    <property type="match status" value="1"/>
</dbReference>
<keyword evidence="3" id="KW-0804">Transcription</keyword>
<dbReference type="InterPro" id="IPR002577">
    <property type="entry name" value="HTH_HxlR"/>
</dbReference>
<evidence type="ECO:0000313" key="5">
    <source>
        <dbReference type="EMBL" id="RKG80346.1"/>
    </source>
</evidence>
<dbReference type="GO" id="GO:0003677">
    <property type="term" value="F:DNA binding"/>
    <property type="evidence" value="ECO:0007669"/>
    <property type="project" value="UniProtKB-KW"/>
</dbReference>
<evidence type="ECO:0000256" key="2">
    <source>
        <dbReference type="ARBA" id="ARBA00023125"/>
    </source>
</evidence>
<dbReference type="InterPro" id="IPR036390">
    <property type="entry name" value="WH_DNA-bd_sf"/>
</dbReference>
<dbReference type="SUPFAM" id="SSF46785">
    <property type="entry name" value="Winged helix' DNA-binding domain"/>
    <property type="match status" value="1"/>
</dbReference>
<protein>
    <submittedName>
        <fullName evidence="5">Transcriptional regulator</fullName>
    </submittedName>
</protein>
<dbReference type="InterPro" id="IPR036388">
    <property type="entry name" value="WH-like_DNA-bd_sf"/>
</dbReference>
<dbReference type="Gene3D" id="1.10.10.10">
    <property type="entry name" value="Winged helix-like DNA-binding domain superfamily/Winged helix DNA-binding domain"/>
    <property type="match status" value="1"/>
</dbReference>
<comment type="caution">
    <text evidence="5">The sequence shown here is derived from an EMBL/GenBank/DDBJ whole genome shotgun (WGS) entry which is preliminary data.</text>
</comment>
<sequence>MVGTWPSITHRVLTQTLRKLERNGRVRRRVIGGSPPGVEYALTPPGRSLQKPFAALCDWTLAHIDTIHEHQEAYDREVVVIARRPD</sequence>
<dbReference type="EMBL" id="RAVZ01000228">
    <property type="protein sequence ID" value="RKG80346.1"/>
    <property type="molecule type" value="Genomic_DNA"/>
</dbReference>
<evidence type="ECO:0000259" key="4">
    <source>
        <dbReference type="PROSITE" id="PS51118"/>
    </source>
</evidence>
<keyword evidence="2" id="KW-0238">DNA-binding</keyword>
<feature type="domain" description="HTH hxlR-type" evidence="4">
    <location>
        <begin position="1"/>
        <end position="68"/>
    </location>
</feature>
<reference evidence="6" key="1">
    <citation type="submission" date="2018-09" db="EMBL/GenBank/DDBJ databases">
        <authorList>
            <person name="Livingstone P.G."/>
            <person name="Whitworth D.E."/>
        </authorList>
    </citation>
    <scope>NUCLEOTIDE SEQUENCE [LARGE SCALE GENOMIC DNA]</scope>
    <source>
        <strain evidence="6">CA054A</strain>
    </source>
</reference>
<name>A0A3A8ICG3_9BACT</name>
<accession>A0A3A8ICG3</accession>
<dbReference type="RefSeq" id="WP_120543612.1">
    <property type="nucleotide sequence ID" value="NZ_RAVZ01000228.1"/>
</dbReference>
<evidence type="ECO:0000313" key="6">
    <source>
        <dbReference type="Proteomes" id="UP000268094"/>
    </source>
</evidence>
<dbReference type="AlphaFoldDB" id="A0A3A8ICG3"/>
<dbReference type="OrthoDB" id="9800350at2"/>
<keyword evidence="6" id="KW-1185">Reference proteome</keyword>
<keyword evidence="1" id="KW-0805">Transcription regulation</keyword>
<dbReference type="PANTHER" id="PTHR33204:SF39">
    <property type="entry name" value="TRANSCRIPTIONAL REGULATORY PROTEIN"/>
    <property type="match status" value="1"/>
</dbReference>
<evidence type="ECO:0000256" key="1">
    <source>
        <dbReference type="ARBA" id="ARBA00023015"/>
    </source>
</evidence>